<dbReference type="Pfam" id="PF00140">
    <property type="entry name" value="Sigma70_r1_2"/>
    <property type="match status" value="1"/>
</dbReference>
<organism evidence="11">
    <name type="scientific">Candidatus Kentrum sp. LFY</name>
    <dbReference type="NCBI Taxonomy" id="2126342"/>
    <lineage>
        <taxon>Bacteria</taxon>
        <taxon>Pseudomonadati</taxon>
        <taxon>Pseudomonadota</taxon>
        <taxon>Gammaproteobacteria</taxon>
        <taxon>Candidatus Kentrum</taxon>
    </lineage>
</organism>
<comment type="subcellular location">
    <subcellularLocation>
        <location evidence="7">Cytoplasm</location>
    </subcellularLocation>
</comment>
<proteinExistence type="inferred from homology"/>
<dbReference type="InterPro" id="IPR007630">
    <property type="entry name" value="RNA_pol_sigma70_r4"/>
</dbReference>
<dbReference type="InterPro" id="IPR050813">
    <property type="entry name" value="Sigma-70_Factor"/>
</dbReference>
<dbReference type="FunFam" id="1.10.10.10:FF:000285">
    <property type="entry name" value="RNA polymerase sigma factor RpoH"/>
    <property type="match status" value="1"/>
</dbReference>
<evidence type="ECO:0000256" key="3">
    <source>
        <dbReference type="ARBA" id="ARBA00023016"/>
    </source>
</evidence>
<keyword evidence="4 7" id="KW-0731">Sigma factor</keyword>
<dbReference type="InterPro" id="IPR009042">
    <property type="entry name" value="RNA_pol_sigma70_r1_2"/>
</dbReference>
<dbReference type="InterPro" id="IPR013324">
    <property type="entry name" value="RNA_pol_sigma_r3/r4-like"/>
</dbReference>
<dbReference type="PRINTS" id="PR00046">
    <property type="entry name" value="SIGMA70FCT"/>
</dbReference>
<dbReference type="InterPro" id="IPR000943">
    <property type="entry name" value="RNA_pol_sigma70"/>
</dbReference>
<comment type="function">
    <text evidence="7">Sigma factors are initiation factors that promote the attachment of RNA polymerase to specific initiation sites and are then released. This sigma factor is involved in regulation of expression of heat shock genes.</text>
</comment>
<dbReference type="SUPFAM" id="SSF88946">
    <property type="entry name" value="Sigma2 domain of RNA polymerase sigma factors"/>
    <property type="match status" value="1"/>
</dbReference>
<evidence type="ECO:0000256" key="4">
    <source>
        <dbReference type="ARBA" id="ARBA00023082"/>
    </source>
</evidence>
<keyword evidence="1 7" id="KW-0963">Cytoplasm</keyword>
<dbReference type="InterPro" id="IPR007627">
    <property type="entry name" value="RNA_pol_sigma70_r2"/>
</dbReference>
<evidence type="ECO:0000256" key="5">
    <source>
        <dbReference type="ARBA" id="ARBA00023125"/>
    </source>
</evidence>
<evidence type="ECO:0000259" key="10">
    <source>
        <dbReference type="PROSITE" id="PS00716"/>
    </source>
</evidence>
<dbReference type="AlphaFoldDB" id="A0A450UJ70"/>
<evidence type="ECO:0000256" key="2">
    <source>
        <dbReference type="ARBA" id="ARBA00023015"/>
    </source>
</evidence>
<comment type="similarity">
    <text evidence="7">Belongs to the sigma-70 factor family. RpoH subfamily.</text>
</comment>
<dbReference type="GO" id="GO:0016987">
    <property type="term" value="F:sigma factor activity"/>
    <property type="evidence" value="ECO:0007669"/>
    <property type="project" value="UniProtKB-UniRule"/>
</dbReference>
<dbReference type="GO" id="GO:0003677">
    <property type="term" value="F:DNA binding"/>
    <property type="evidence" value="ECO:0007669"/>
    <property type="project" value="UniProtKB-UniRule"/>
</dbReference>
<feature type="short sequence motif" description="Interaction with polymerase core subunit RpoC" evidence="7">
    <location>
        <begin position="78"/>
        <end position="81"/>
    </location>
</feature>
<dbReference type="GO" id="GO:0006352">
    <property type="term" value="P:DNA-templated transcription initiation"/>
    <property type="evidence" value="ECO:0007669"/>
    <property type="project" value="UniProtKB-UniRule"/>
</dbReference>
<dbReference type="HAMAP" id="MF_00961">
    <property type="entry name" value="Sigma70_RpoH"/>
    <property type="match status" value="1"/>
</dbReference>
<dbReference type="PANTHER" id="PTHR30376">
    <property type="entry name" value="SIGMA FACTOR RPOH HEAT SHOCK RELATED"/>
    <property type="match status" value="1"/>
</dbReference>
<evidence type="ECO:0000256" key="1">
    <source>
        <dbReference type="ARBA" id="ARBA00022490"/>
    </source>
</evidence>
<dbReference type="SUPFAM" id="SSF88659">
    <property type="entry name" value="Sigma3 and sigma4 domains of RNA polymerase sigma factors"/>
    <property type="match status" value="1"/>
</dbReference>
<sequence length="285" mass="33133">MMTKALDITMALPANSLEAYQQAINTIPLLTAEEEKELAERYRREGDLEAAWRLVSSHLRFVVRIARSYNGYGLQEADLIQEGSIGLMKAVKRFDPDIGVRLVSFAVHWIRAEIHEFILRNWRIVKVATTKAQRKLFFNLRSAKKRLGWLNRSEVSAIAEDLGVTPDTVVEMEKRLNARDAAFDAFGEEDDEDLERITPATYLRDQRFEPALRAEEEDWQRHSETQLRNALTTLDPRSKEIITKRWLDEEKSTLRELADRYQVSAERIRQLEQNAMKKLRGVMVM</sequence>
<comment type="caution">
    <text evidence="7">Lacks conserved residue(s) required for the propagation of feature annotation.</text>
</comment>
<name>A0A450UJ70_9GAMM</name>
<dbReference type="InterPro" id="IPR014284">
    <property type="entry name" value="RNA_pol_sigma-70_dom"/>
</dbReference>
<keyword evidence="2 7" id="KW-0805">Transcription regulation</keyword>
<dbReference type="EMBL" id="CAADFF010000037">
    <property type="protein sequence ID" value="VFJ92599.1"/>
    <property type="molecule type" value="Genomic_DNA"/>
</dbReference>
<dbReference type="NCBIfam" id="NF005143">
    <property type="entry name" value="PRK06596.1"/>
    <property type="match status" value="1"/>
</dbReference>
<feature type="domain" description="RNA polymerase sigma-70" evidence="10">
    <location>
        <begin position="253"/>
        <end position="279"/>
    </location>
</feature>
<accession>A0A450UJ70</accession>
<comment type="subunit">
    <text evidence="7">Interacts with the RNA polymerase core enzyme.</text>
</comment>
<dbReference type="GO" id="GO:0005737">
    <property type="term" value="C:cytoplasm"/>
    <property type="evidence" value="ECO:0007669"/>
    <property type="project" value="UniProtKB-SubCell"/>
</dbReference>
<dbReference type="InterPro" id="IPR013325">
    <property type="entry name" value="RNA_pol_sigma_r2"/>
</dbReference>
<keyword evidence="6 7" id="KW-0804">Transcription</keyword>
<dbReference type="PANTHER" id="PTHR30376:SF3">
    <property type="entry name" value="RNA POLYMERASE SIGMA FACTOR RPOH"/>
    <property type="match status" value="1"/>
</dbReference>
<feature type="region of interest" description="Sigma-70 factor domain-2" evidence="7">
    <location>
        <begin position="54"/>
        <end position="123"/>
    </location>
</feature>
<dbReference type="PROSITE" id="PS00716">
    <property type="entry name" value="SIGMA70_2"/>
    <property type="match status" value="1"/>
</dbReference>
<reference evidence="11" key="1">
    <citation type="submission" date="2019-02" db="EMBL/GenBank/DDBJ databases">
        <authorList>
            <person name="Gruber-Vodicka R. H."/>
            <person name="Seah K. B. B."/>
        </authorList>
    </citation>
    <scope>NUCLEOTIDE SEQUENCE</scope>
    <source>
        <strain evidence="11">BECK_M7</strain>
    </source>
</reference>
<dbReference type="Gene3D" id="1.20.120.1810">
    <property type="match status" value="1"/>
</dbReference>
<evidence type="ECO:0000259" key="9">
    <source>
        <dbReference type="PROSITE" id="PS00715"/>
    </source>
</evidence>
<dbReference type="NCBIfam" id="TIGR02937">
    <property type="entry name" value="sigma70-ECF"/>
    <property type="match status" value="1"/>
</dbReference>
<feature type="domain" description="RNA polymerase sigma-70" evidence="9">
    <location>
        <begin position="78"/>
        <end position="91"/>
    </location>
</feature>
<gene>
    <name evidence="7" type="primary">rpoH</name>
    <name evidence="11" type="ORF">BECKLFY1418B_GA0070995_103716</name>
</gene>
<evidence type="ECO:0000256" key="8">
    <source>
        <dbReference type="NCBIfam" id="TIGR02392"/>
    </source>
</evidence>
<dbReference type="Pfam" id="PF04542">
    <property type="entry name" value="Sigma70_r2"/>
    <property type="match status" value="1"/>
</dbReference>
<dbReference type="GO" id="GO:0009408">
    <property type="term" value="P:response to heat"/>
    <property type="evidence" value="ECO:0007669"/>
    <property type="project" value="UniProtKB-UniRule"/>
</dbReference>
<evidence type="ECO:0000256" key="6">
    <source>
        <dbReference type="ARBA" id="ARBA00023163"/>
    </source>
</evidence>
<keyword evidence="3 7" id="KW-0346">Stress response</keyword>
<feature type="DNA-binding region" description="H-T-H motif" evidence="7">
    <location>
        <begin position="254"/>
        <end position="273"/>
    </location>
</feature>
<dbReference type="InterPro" id="IPR012759">
    <property type="entry name" value="RNA_pol_sigma_RpoH_proteobac"/>
</dbReference>
<dbReference type="Pfam" id="PF04545">
    <property type="entry name" value="Sigma70_r4"/>
    <property type="match status" value="1"/>
</dbReference>
<keyword evidence="5 7" id="KW-0238">DNA-binding</keyword>
<dbReference type="PROSITE" id="PS00715">
    <property type="entry name" value="SIGMA70_1"/>
    <property type="match status" value="1"/>
</dbReference>
<evidence type="ECO:0000256" key="7">
    <source>
        <dbReference type="HAMAP-Rule" id="MF_00961"/>
    </source>
</evidence>
<dbReference type="Gene3D" id="1.20.140.160">
    <property type="match status" value="1"/>
</dbReference>
<dbReference type="FunFam" id="1.20.120.1810:FF:000001">
    <property type="entry name" value="RNA polymerase sigma factor RpoH"/>
    <property type="match status" value="1"/>
</dbReference>
<evidence type="ECO:0000313" key="11">
    <source>
        <dbReference type="EMBL" id="VFJ92599.1"/>
    </source>
</evidence>
<dbReference type="CDD" id="cd06171">
    <property type="entry name" value="Sigma70_r4"/>
    <property type="match status" value="1"/>
</dbReference>
<dbReference type="NCBIfam" id="TIGR02392">
    <property type="entry name" value="rpoH_proteo"/>
    <property type="match status" value="1"/>
</dbReference>
<protein>
    <recommendedName>
        <fullName evidence="7 8">RNA polymerase sigma factor RpoH</fullName>
    </recommendedName>
    <alternativeName>
        <fullName evidence="7">RNA polymerase sigma-32 factor</fullName>
    </alternativeName>
</protein>